<dbReference type="Pfam" id="PF00072">
    <property type="entry name" value="Response_reg"/>
    <property type="match status" value="1"/>
</dbReference>
<dbReference type="Gene3D" id="3.40.50.2300">
    <property type="match status" value="1"/>
</dbReference>
<dbReference type="PANTHER" id="PTHR37299">
    <property type="entry name" value="TRANSCRIPTIONAL REGULATOR-RELATED"/>
    <property type="match status" value="1"/>
</dbReference>
<dbReference type="InterPro" id="IPR011006">
    <property type="entry name" value="CheY-like_superfamily"/>
</dbReference>
<dbReference type="GO" id="GO:0003677">
    <property type="term" value="F:DNA binding"/>
    <property type="evidence" value="ECO:0007669"/>
    <property type="project" value="UniProtKB-KW"/>
</dbReference>
<comment type="caution">
    <text evidence="6">The sequence shown here is derived from an EMBL/GenBank/DDBJ whole genome shotgun (WGS) entry which is preliminary data.</text>
</comment>
<reference evidence="6 7" key="1">
    <citation type="submission" date="2017-09" db="EMBL/GenBank/DDBJ databases">
        <title>Large-scale bioinformatics analysis of Bacillus genomes uncovers conserved roles of natural products in bacterial physiology.</title>
        <authorList>
            <consortium name="Agbiome Team Llc"/>
            <person name="Bleich R.M."/>
            <person name="Grubbs K.J."/>
            <person name="Santa Maria K.C."/>
            <person name="Allen S.E."/>
            <person name="Farag S."/>
            <person name="Shank E.A."/>
            <person name="Bowers A."/>
        </authorList>
    </citation>
    <scope>NUCLEOTIDE SEQUENCE [LARGE SCALE GENOMIC DNA]</scope>
    <source>
        <strain evidence="6 7">AFS040105</strain>
    </source>
</reference>
<keyword evidence="1" id="KW-0597">Phosphoprotein</keyword>
<sequence>MLKVLVVDDEMLARDELKYLLERTKEVEIIGEADCVEDALEELMNNRPDIVFLDIQLSDDNGFEIANILKKMKNPPSIVFATAYDQYALQAFEVDALDYILKPFDEERIVQTLKKYKKQKQAKIETKQEIKGGDVTAEMHKLALPIEESIVLVNIEDIIYVGLVDGKVTVKTMRETYVTHDTLVILEKKLPQASFMRVHRSFIANINHIVEVQPWFNSTYNLVMKDGSKVPVSRTYAKELKKLLRI</sequence>
<dbReference type="Gene3D" id="2.40.50.40">
    <property type="match status" value="1"/>
</dbReference>
<dbReference type="Proteomes" id="UP000225766">
    <property type="component" value="Unassembled WGS sequence"/>
</dbReference>
<dbReference type="RefSeq" id="WP_088231876.1">
    <property type="nucleotide sequence ID" value="NZ_JARXKI010000008.1"/>
</dbReference>
<dbReference type="PROSITE" id="PS50930">
    <property type="entry name" value="HTH_LYTTR"/>
    <property type="match status" value="1"/>
</dbReference>
<proteinExistence type="predicted"/>
<keyword evidence="5" id="KW-0804">Transcription</keyword>
<dbReference type="InterPro" id="IPR001789">
    <property type="entry name" value="Sig_transdc_resp-reg_receiver"/>
</dbReference>
<dbReference type="InterPro" id="IPR046947">
    <property type="entry name" value="LytR-like"/>
</dbReference>
<dbReference type="Pfam" id="PF04397">
    <property type="entry name" value="LytTR"/>
    <property type="match status" value="1"/>
</dbReference>
<name>A0A2A8ISS4_BACCE</name>
<evidence type="ECO:0000256" key="3">
    <source>
        <dbReference type="ARBA" id="ARBA00023015"/>
    </source>
</evidence>
<evidence type="ECO:0000256" key="5">
    <source>
        <dbReference type="ARBA" id="ARBA00023163"/>
    </source>
</evidence>
<protein>
    <submittedName>
        <fullName evidence="6">DNA-binding response regulator</fullName>
    </submittedName>
</protein>
<dbReference type="EMBL" id="NUMG01000028">
    <property type="protein sequence ID" value="PGT99288.1"/>
    <property type="molecule type" value="Genomic_DNA"/>
</dbReference>
<dbReference type="SUPFAM" id="SSF52172">
    <property type="entry name" value="CheY-like"/>
    <property type="match status" value="1"/>
</dbReference>
<evidence type="ECO:0000256" key="1">
    <source>
        <dbReference type="ARBA" id="ARBA00022553"/>
    </source>
</evidence>
<evidence type="ECO:0000256" key="4">
    <source>
        <dbReference type="ARBA" id="ARBA00023125"/>
    </source>
</evidence>
<dbReference type="PANTHER" id="PTHR37299:SF1">
    <property type="entry name" value="STAGE 0 SPORULATION PROTEIN A HOMOLOG"/>
    <property type="match status" value="1"/>
</dbReference>
<evidence type="ECO:0000313" key="6">
    <source>
        <dbReference type="EMBL" id="PGT99288.1"/>
    </source>
</evidence>
<keyword evidence="3" id="KW-0805">Transcription regulation</keyword>
<gene>
    <name evidence="6" type="ORF">COD19_19845</name>
</gene>
<dbReference type="SMART" id="SM00850">
    <property type="entry name" value="LytTR"/>
    <property type="match status" value="1"/>
</dbReference>
<keyword evidence="4 6" id="KW-0238">DNA-binding</keyword>
<dbReference type="GO" id="GO:0000156">
    <property type="term" value="F:phosphorelay response regulator activity"/>
    <property type="evidence" value="ECO:0007669"/>
    <property type="project" value="InterPro"/>
</dbReference>
<dbReference type="SMART" id="SM00448">
    <property type="entry name" value="REC"/>
    <property type="match status" value="1"/>
</dbReference>
<accession>A0A2A8ISS4</accession>
<organism evidence="6 7">
    <name type="scientific">Bacillus cereus</name>
    <dbReference type="NCBI Taxonomy" id="1396"/>
    <lineage>
        <taxon>Bacteria</taxon>
        <taxon>Bacillati</taxon>
        <taxon>Bacillota</taxon>
        <taxon>Bacilli</taxon>
        <taxon>Bacillales</taxon>
        <taxon>Bacillaceae</taxon>
        <taxon>Bacillus</taxon>
        <taxon>Bacillus cereus group</taxon>
    </lineage>
</organism>
<evidence type="ECO:0000313" key="7">
    <source>
        <dbReference type="Proteomes" id="UP000225766"/>
    </source>
</evidence>
<dbReference type="PROSITE" id="PS50110">
    <property type="entry name" value="RESPONSE_REGULATORY"/>
    <property type="match status" value="1"/>
</dbReference>
<dbReference type="FunFam" id="3.40.50.2300:FF:000134">
    <property type="entry name" value="Autolysin response regulator LytR"/>
    <property type="match status" value="1"/>
</dbReference>
<dbReference type="InterPro" id="IPR007492">
    <property type="entry name" value="LytTR_DNA-bd_dom"/>
</dbReference>
<evidence type="ECO:0000256" key="2">
    <source>
        <dbReference type="ARBA" id="ARBA00023012"/>
    </source>
</evidence>
<dbReference type="OrthoDB" id="9809318at2"/>
<dbReference type="CDD" id="cd17532">
    <property type="entry name" value="REC_LytTR_AlgR-like"/>
    <property type="match status" value="1"/>
</dbReference>
<dbReference type="Gene3D" id="2.20.25.10">
    <property type="match status" value="1"/>
</dbReference>
<dbReference type="FunFam" id="2.40.50.40:FF:000027">
    <property type="entry name" value="DNA-binding response regulator"/>
    <property type="match status" value="1"/>
</dbReference>
<dbReference type="AlphaFoldDB" id="A0A2A8ISS4"/>
<keyword evidence="2" id="KW-0902">Two-component regulatory system</keyword>